<accession>A0ACC2PWJ3</accession>
<name>A0ACC2PWJ3_9HYME</name>
<evidence type="ECO:0000313" key="1">
    <source>
        <dbReference type="EMBL" id="KAJ8686727.1"/>
    </source>
</evidence>
<sequence>MDQPRPQEPSDAERSVGALVANTPSVGGTSEPMDLTLTKYSGSMLKIVPRFGEKFQATVEPRIFLDTAPTSVKYIFASSMVRETGARHPVYTMAPFPKPIPTMAPILRRSMIPGQPQPCLGLPVVGMKVGFIPETPLFAPQDRLE</sequence>
<protein>
    <submittedName>
        <fullName evidence="1">Uncharacterized protein</fullName>
    </submittedName>
</protein>
<gene>
    <name evidence="1" type="ORF">QAD02_022521</name>
</gene>
<proteinExistence type="predicted"/>
<dbReference type="Proteomes" id="UP001239111">
    <property type="component" value="Chromosome 1"/>
</dbReference>
<keyword evidence="2" id="KW-1185">Reference proteome</keyword>
<reference evidence="1" key="1">
    <citation type="submission" date="2023-04" db="EMBL/GenBank/DDBJ databases">
        <title>A chromosome-level genome assembly of the parasitoid wasp Eretmocerus hayati.</title>
        <authorList>
            <person name="Zhong Y."/>
            <person name="Liu S."/>
            <person name="Liu Y."/>
        </authorList>
    </citation>
    <scope>NUCLEOTIDE SEQUENCE</scope>
    <source>
        <strain evidence="1">ZJU_SS_LIU_2023</strain>
    </source>
</reference>
<organism evidence="1 2">
    <name type="scientific">Eretmocerus hayati</name>
    <dbReference type="NCBI Taxonomy" id="131215"/>
    <lineage>
        <taxon>Eukaryota</taxon>
        <taxon>Metazoa</taxon>
        <taxon>Ecdysozoa</taxon>
        <taxon>Arthropoda</taxon>
        <taxon>Hexapoda</taxon>
        <taxon>Insecta</taxon>
        <taxon>Pterygota</taxon>
        <taxon>Neoptera</taxon>
        <taxon>Endopterygota</taxon>
        <taxon>Hymenoptera</taxon>
        <taxon>Apocrita</taxon>
        <taxon>Proctotrupomorpha</taxon>
        <taxon>Chalcidoidea</taxon>
        <taxon>Aphelinidae</taxon>
        <taxon>Aphelininae</taxon>
        <taxon>Eretmocerus</taxon>
    </lineage>
</organism>
<evidence type="ECO:0000313" key="2">
    <source>
        <dbReference type="Proteomes" id="UP001239111"/>
    </source>
</evidence>
<comment type="caution">
    <text evidence="1">The sequence shown here is derived from an EMBL/GenBank/DDBJ whole genome shotgun (WGS) entry which is preliminary data.</text>
</comment>
<dbReference type="EMBL" id="CM056741">
    <property type="protein sequence ID" value="KAJ8686727.1"/>
    <property type="molecule type" value="Genomic_DNA"/>
</dbReference>